<sequence length="167" mass="18951">MPTEISWTDVLGLPDYQVSSGGHIRRSTSGKSTRVGRILKAQIAKDGYLYLMVRRHKIWIHRAVLEAFVGPCPEGQETRHLNGDPTDNCVANLAWGNRFEQREDARRHGTLPIGERSWSAKLTEKQVREIRRLYGSLSLRTLGQQFGVSHTAIRRAALGLKWRHLNG</sequence>
<dbReference type="InterPro" id="IPR010902">
    <property type="entry name" value="NUMOD4"/>
</dbReference>
<accession>A0A0F9U3W5</accession>
<protein>
    <recommendedName>
        <fullName evidence="4">HNH nuclease domain-containing protein</fullName>
    </recommendedName>
</protein>
<feature type="domain" description="HNH nuclease" evidence="2">
    <location>
        <begin position="60"/>
        <end position="98"/>
    </location>
</feature>
<reference evidence="3" key="1">
    <citation type="journal article" date="2015" name="Nature">
        <title>Complex archaea that bridge the gap between prokaryotes and eukaryotes.</title>
        <authorList>
            <person name="Spang A."/>
            <person name="Saw J.H."/>
            <person name="Jorgensen S.L."/>
            <person name="Zaremba-Niedzwiedzka K."/>
            <person name="Martijn J."/>
            <person name="Lind A.E."/>
            <person name="van Eijk R."/>
            <person name="Schleper C."/>
            <person name="Guy L."/>
            <person name="Ettema T.J."/>
        </authorList>
    </citation>
    <scope>NUCLEOTIDE SEQUENCE</scope>
</reference>
<evidence type="ECO:0000313" key="3">
    <source>
        <dbReference type="EMBL" id="KKN82002.1"/>
    </source>
</evidence>
<dbReference type="InterPro" id="IPR003615">
    <property type="entry name" value="HNH_nuc"/>
</dbReference>
<dbReference type="AlphaFoldDB" id="A0A0F9U3W5"/>
<feature type="domain" description="NUMOD4" evidence="1">
    <location>
        <begin position="7"/>
        <end position="54"/>
    </location>
</feature>
<gene>
    <name evidence="3" type="ORF">LCGC14_0312690</name>
</gene>
<dbReference type="Pfam" id="PF13392">
    <property type="entry name" value="HNH_3"/>
    <property type="match status" value="1"/>
</dbReference>
<dbReference type="GO" id="GO:0016788">
    <property type="term" value="F:hydrolase activity, acting on ester bonds"/>
    <property type="evidence" value="ECO:0007669"/>
    <property type="project" value="InterPro"/>
</dbReference>
<dbReference type="Gene3D" id="3.90.75.20">
    <property type="match status" value="1"/>
</dbReference>
<comment type="caution">
    <text evidence="3">The sequence shown here is derived from an EMBL/GenBank/DDBJ whole genome shotgun (WGS) entry which is preliminary data.</text>
</comment>
<evidence type="ECO:0008006" key="4">
    <source>
        <dbReference type="Google" id="ProtNLM"/>
    </source>
</evidence>
<dbReference type="Pfam" id="PF07463">
    <property type="entry name" value="NUMOD4"/>
    <property type="match status" value="1"/>
</dbReference>
<dbReference type="EMBL" id="LAZR01000206">
    <property type="protein sequence ID" value="KKN82002.1"/>
    <property type="molecule type" value="Genomic_DNA"/>
</dbReference>
<dbReference type="SUPFAM" id="SSF54060">
    <property type="entry name" value="His-Me finger endonucleases"/>
    <property type="match status" value="1"/>
</dbReference>
<proteinExistence type="predicted"/>
<evidence type="ECO:0000259" key="1">
    <source>
        <dbReference type="Pfam" id="PF07463"/>
    </source>
</evidence>
<name>A0A0F9U3W5_9ZZZZ</name>
<dbReference type="InterPro" id="IPR044925">
    <property type="entry name" value="His-Me_finger_sf"/>
</dbReference>
<organism evidence="3">
    <name type="scientific">marine sediment metagenome</name>
    <dbReference type="NCBI Taxonomy" id="412755"/>
    <lineage>
        <taxon>unclassified sequences</taxon>
        <taxon>metagenomes</taxon>
        <taxon>ecological metagenomes</taxon>
    </lineage>
</organism>
<evidence type="ECO:0000259" key="2">
    <source>
        <dbReference type="Pfam" id="PF13392"/>
    </source>
</evidence>